<feature type="compositionally biased region" description="Acidic residues" evidence="1">
    <location>
        <begin position="694"/>
        <end position="723"/>
    </location>
</feature>
<feature type="compositionally biased region" description="Acidic residues" evidence="1">
    <location>
        <begin position="733"/>
        <end position="743"/>
    </location>
</feature>
<feature type="region of interest" description="Disordered" evidence="1">
    <location>
        <begin position="405"/>
        <end position="486"/>
    </location>
</feature>
<dbReference type="Pfam" id="PF09444">
    <property type="entry name" value="MRC1"/>
    <property type="match status" value="1"/>
</dbReference>
<dbReference type="Proteomes" id="UP000193218">
    <property type="component" value="Unassembled WGS sequence"/>
</dbReference>
<feature type="region of interest" description="Disordered" evidence="1">
    <location>
        <begin position="1"/>
        <end position="67"/>
    </location>
</feature>
<comment type="caution">
    <text evidence="3">The sequence shown here is derived from an EMBL/GenBank/DDBJ whole genome shotgun (WGS) entry which is preliminary data.</text>
</comment>
<name>A0A1Y1U9B0_9TREE</name>
<evidence type="ECO:0000313" key="4">
    <source>
        <dbReference type="Proteomes" id="UP000193218"/>
    </source>
</evidence>
<feature type="compositionally biased region" description="Low complexity" evidence="1">
    <location>
        <begin position="1"/>
        <end position="12"/>
    </location>
</feature>
<dbReference type="InterPro" id="IPR018564">
    <property type="entry name" value="Repl_chkpnt_MRC1_dom"/>
</dbReference>
<feature type="compositionally biased region" description="Low complexity" evidence="1">
    <location>
        <begin position="1319"/>
        <end position="1331"/>
    </location>
</feature>
<keyword evidence="4" id="KW-1185">Reference proteome</keyword>
<feature type="compositionally biased region" description="Acidic residues" evidence="1">
    <location>
        <begin position="1162"/>
        <end position="1177"/>
    </location>
</feature>
<feature type="region of interest" description="Disordered" evidence="1">
    <location>
        <begin position="316"/>
        <end position="335"/>
    </location>
</feature>
<dbReference type="GeneID" id="33558742"/>
<feature type="compositionally biased region" description="Basic and acidic residues" evidence="1">
    <location>
        <begin position="1178"/>
        <end position="1196"/>
    </location>
</feature>
<feature type="region of interest" description="Disordered" evidence="1">
    <location>
        <begin position="1025"/>
        <end position="1198"/>
    </location>
</feature>
<dbReference type="RefSeq" id="XP_021868412.1">
    <property type="nucleotide sequence ID" value="XM_022016933.1"/>
</dbReference>
<feature type="region of interest" description="Disordered" evidence="1">
    <location>
        <begin position="92"/>
        <end position="304"/>
    </location>
</feature>
<evidence type="ECO:0000256" key="1">
    <source>
        <dbReference type="SAM" id="MobiDB-lite"/>
    </source>
</evidence>
<feature type="compositionally biased region" description="Basic and acidic residues" evidence="1">
    <location>
        <begin position="1141"/>
        <end position="1156"/>
    </location>
</feature>
<feature type="compositionally biased region" description="Basic residues" evidence="1">
    <location>
        <begin position="1126"/>
        <end position="1140"/>
    </location>
</feature>
<feature type="compositionally biased region" description="Acidic residues" evidence="1">
    <location>
        <begin position="131"/>
        <end position="142"/>
    </location>
</feature>
<feature type="compositionally biased region" description="Polar residues" evidence="1">
    <location>
        <begin position="1343"/>
        <end position="1361"/>
    </location>
</feature>
<dbReference type="OrthoDB" id="2575475at2759"/>
<protein>
    <recommendedName>
        <fullName evidence="2">DNA replication checkpoint mediator MRC1 domain-containing protein</fullName>
    </recommendedName>
</protein>
<sequence>MTSTLSHHSMSSQDIIVPPPRKTYGRKRPVTPPPVDGPSISLFVPNDVSTSTRPLASSSIAGDEYTSPAKGLLNRFSAASSSWRDSLALLDAEEEPTVSPVRDTYKRGGMFDFSRTTERQETSVERRADRDEDEEEDDDDDAEAVKAAMERMRREARGEAVVSSQIPSHPVTANANAITDSTSTKTLRVPLPLAPTTRSSSLSSAPPSSPPSRQPGVLRLNAVDEETMPVRRPGTAGPSGRVGRVVVSDDEEDSDTDMGTKTRPQRRLASASAESEENEDDHIAPLAEALDPANAPDAERAPAPSLFHQFFDSLQDEDRDDSEVMQDQSQSADLVGLFDDEELQIKTGKTNIKPLNRKDMLLMKQDMARAQRERDFVPSRPEVNRLPISSFLLSASKVLRRDVPGLTHEQSPPTSPSQTTPPDEIASFTPSSNDHNRIRGKSSIVNDHSVDHAVSSSPTPRIRQVLDRADSTVIPATSDGADEHEDERIPDLANVLALEDAKREKEARLKAQAERLNRAKAAALKAKAERAAATPDDDDDFTILPDMQTPRPRARFASTKSPAAKAVLQKSTKSPAITKQRQDLLRRAGKSTRTKPSNVTETYMDFAGKTWDHAGLRRANGGSRPAGQKSGRDAIITTEQMNARIQAGHLAQVAGYRSQKESEWGRVRQLPEKKVPDIQALIEASAAVSRQIEDDREGDESDDEDFVPDEEEENDGESEDEVKDVEGAGSALDETEFGEEEGFGSESGQSSHGTDKENRPNPIVLQLVDEDEEEDTPIMKRKPRIRVALDSDDEEQHPTRLPLEELPVPQAHHETSLDLAGFDQGSPGFSQLFEPTQLGTATANDGLAELRGADAPGYLAVNALLPGVDITETQIQRDNALIAAELEAAEIQPTLSAARPRYLNEQGFFTQTKPIAPSQPMNLLRRTSTSLSEIDISRDEDDEEPERTPSTTEKGSSILLQSQDSPTQDAHSLVRLRRRVSSPVIMPQATFGGPSTLGRGTNAFDQMMKASLRREEKARAVNHNLIDEQAEESDEDTGWAALGGEEDEEDGADEGYVPDLVDDEAVDEDERKKQDELAAAKAREIAEADDAKREAEAKKITEGHYRTKRRGQDFYSDDEDDDEHRGKRRKWTKKERRKRRLEREDGLEKLNGEENAFRQIYEEDLESDEDSTVEDEVPLDKRDRSPTPESQRRTGKDTWAMLRQRARINKEREGQVEDDMLDQAIGFDGAGFQPAMLDEEMPTDVEDEGETQFSIARGTRTVTSFVDTESGQSFAAFRSADTYARYVQEESQTTRRANGTAGASVVQRNHGVTGGARGSSRAPSLLSRSSSQMADKLRPPSRADSTSSGGSILASRSNKFN</sequence>
<feature type="compositionally biased region" description="Low complexity" evidence="1">
    <location>
        <begin position="410"/>
        <end position="422"/>
    </location>
</feature>
<feature type="domain" description="DNA replication checkpoint mediator MRC1" evidence="2">
    <location>
        <begin position="1023"/>
        <end position="1156"/>
    </location>
</feature>
<feature type="compositionally biased region" description="Polar residues" evidence="1">
    <location>
        <begin position="954"/>
        <end position="970"/>
    </location>
</feature>
<feature type="compositionally biased region" description="Polar residues" evidence="1">
    <location>
        <begin position="912"/>
        <end position="931"/>
    </location>
</feature>
<feature type="compositionally biased region" description="Acidic residues" evidence="1">
    <location>
        <begin position="1028"/>
        <end position="1037"/>
    </location>
</feature>
<feature type="compositionally biased region" description="Polar residues" evidence="1">
    <location>
        <begin position="47"/>
        <end position="60"/>
    </location>
</feature>
<feature type="compositionally biased region" description="Basic and acidic residues" evidence="1">
    <location>
        <begin position="148"/>
        <end position="158"/>
    </location>
</feature>
<feature type="compositionally biased region" description="Basic and acidic residues" evidence="1">
    <location>
        <begin position="115"/>
        <end position="130"/>
    </location>
</feature>
<organism evidence="3 4">
    <name type="scientific">Kockovaella imperatae</name>
    <dbReference type="NCBI Taxonomy" id="4999"/>
    <lineage>
        <taxon>Eukaryota</taxon>
        <taxon>Fungi</taxon>
        <taxon>Dikarya</taxon>
        <taxon>Basidiomycota</taxon>
        <taxon>Agaricomycotina</taxon>
        <taxon>Tremellomycetes</taxon>
        <taxon>Tremellales</taxon>
        <taxon>Cuniculitremaceae</taxon>
        <taxon>Kockovaella</taxon>
    </lineage>
</organism>
<feature type="region of interest" description="Disordered" evidence="1">
    <location>
        <begin position="912"/>
        <end position="971"/>
    </location>
</feature>
<feature type="compositionally biased region" description="Low complexity" evidence="1">
    <location>
        <begin position="190"/>
        <end position="206"/>
    </location>
</feature>
<feature type="compositionally biased region" description="Polar residues" evidence="1">
    <location>
        <begin position="163"/>
        <end position="186"/>
    </location>
</feature>
<feature type="compositionally biased region" description="Basic and acidic residues" evidence="1">
    <location>
        <begin position="1069"/>
        <end position="1105"/>
    </location>
</feature>
<proteinExistence type="predicted"/>
<evidence type="ECO:0000313" key="3">
    <source>
        <dbReference type="EMBL" id="ORX34134.1"/>
    </source>
</evidence>
<evidence type="ECO:0000259" key="2">
    <source>
        <dbReference type="Pfam" id="PF09444"/>
    </source>
</evidence>
<feature type="region of interest" description="Disordered" evidence="1">
    <location>
        <begin position="1290"/>
        <end position="1361"/>
    </location>
</feature>
<feature type="compositionally biased region" description="Acidic residues" evidence="1">
    <location>
        <begin position="1044"/>
        <end position="1053"/>
    </location>
</feature>
<dbReference type="STRING" id="4999.A0A1Y1U9B0"/>
<gene>
    <name evidence="3" type="ORF">BD324DRAFT_636765</name>
</gene>
<accession>A0A1Y1U9B0</accession>
<dbReference type="EMBL" id="NBSH01000015">
    <property type="protein sequence ID" value="ORX34134.1"/>
    <property type="molecule type" value="Genomic_DNA"/>
</dbReference>
<dbReference type="InParanoid" id="A0A1Y1U9B0"/>
<feature type="region of interest" description="Disordered" evidence="1">
    <location>
        <begin position="686"/>
        <end position="798"/>
    </location>
</feature>
<feature type="region of interest" description="Disordered" evidence="1">
    <location>
        <begin position="528"/>
        <end position="547"/>
    </location>
</feature>
<feature type="region of interest" description="Disordered" evidence="1">
    <location>
        <begin position="552"/>
        <end position="577"/>
    </location>
</feature>
<reference evidence="3 4" key="1">
    <citation type="submission" date="2017-03" db="EMBL/GenBank/DDBJ databases">
        <title>Widespread Adenine N6-methylation of Active Genes in Fungi.</title>
        <authorList>
            <consortium name="DOE Joint Genome Institute"/>
            <person name="Mondo S.J."/>
            <person name="Dannebaum R.O."/>
            <person name="Kuo R.C."/>
            <person name="Louie K.B."/>
            <person name="Bewick A.J."/>
            <person name="Labutti K."/>
            <person name="Haridas S."/>
            <person name="Kuo A."/>
            <person name="Salamov A."/>
            <person name="Ahrendt S.R."/>
            <person name="Lau R."/>
            <person name="Bowen B.P."/>
            <person name="Lipzen A."/>
            <person name="Sullivan W."/>
            <person name="Andreopoulos W.B."/>
            <person name="Clum A."/>
            <person name="Lindquist E."/>
            <person name="Daum C."/>
            <person name="Northen T.R."/>
            <person name="Ramamoorthy G."/>
            <person name="Schmitz R.J."/>
            <person name="Gryganskyi A."/>
            <person name="Culley D."/>
            <person name="Magnuson J."/>
            <person name="James T.Y."/>
            <person name="O'Malley M.A."/>
            <person name="Stajich J.E."/>
            <person name="Spatafora J.W."/>
            <person name="Visel A."/>
            <person name="Grigoriev I.V."/>
        </authorList>
    </citation>
    <scope>NUCLEOTIDE SEQUENCE [LARGE SCALE GENOMIC DNA]</scope>
    <source>
        <strain evidence="3 4">NRRL Y-17943</strain>
    </source>
</reference>